<dbReference type="InterPro" id="IPR013321">
    <property type="entry name" value="Arc_rbn_hlx_hlx"/>
</dbReference>
<dbReference type="PANTHER" id="PTHR36215">
    <property type="entry name" value="BLL4998 PROTEIN"/>
    <property type="match status" value="1"/>
</dbReference>
<dbReference type="RefSeq" id="WP_197687102.1">
    <property type="nucleotide sequence ID" value="NZ_LT859958.1"/>
</dbReference>
<keyword evidence="2" id="KW-1185">Reference proteome</keyword>
<gene>
    <name evidence="1" type="ORF">CFX1CAM_1338</name>
</gene>
<dbReference type="EMBL" id="LT859958">
    <property type="protein sequence ID" value="SMX54403.1"/>
    <property type="molecule type" value="Genomic_DNA"/>
</dbReference>
<reference evidence="2" key="1">
    <citation type="submission" date="2017-05" db="EMBL/GenBank/DDBJ databases">
        <authorList>
            <person name="Kirkegaard R."/>
            <person name="Mcilroy J S."/>
        </authorList>
    </citation>
    <scope>NUCLEOTIDE SEQUENCE [LARGE SCALE GENOMIC DNA]</scope>
</reference>
<dbReference type="InterPro" id="IPR041088">
    <property type="entry name" value="RHH_8"/>
</dbReference>
<organism evidence="1 2">
    <name type="scientific">Candidatus Brevifilum fermentans</name>
    <dbReference type="NCBI Taxonomy" id="1986204"/>
    <lineage>
        <taxon>Bacteria</taxon>
        <taxon>Bacillati</taxon>
        <taxon>Chloroflexota</taxon>
        <taxon>Anaerolineae</taxon>
        <taxon>Anaerolineales</taxon>
        <taxon>Anaerolineaceae</taxon>
        <taxon>Candidatus Brevifilum</taxon>
    </lineage>
</organism>
<dbReference type="Proteomes" id="UP000195514">
    <property type="component" value="Chromosome I"/>
</dbReference>
<dbReference type="SUPFAM" id="SSF47598">
    <property type="entry name" value="Ribbon-helix-helix"/>
    <property type="match status" value="1"/>
</dbReference>
<dbReference type="KEGG" id="abat:CFX1CAM_1338"/>
<accession>A0A1Y6K410</accession>
<dbReference type="CDD" id="cd22231">
    <property type="entry name" value="RHH_NikR_HicB-like"/>
    <property type="match status" value="1"/>
</dbReference>
<dbReference type="AlphaFoldDB" id="A0A1Y6K410"/>
<dbReference type="PANTHER" id="PTHR36215:SF1">
    <property type="entry name" value="BLL4998 PROTEIN"/>
    <property type="match status" value="1"/>
</dbReference>
<name>A0A1Y6K410_9CHLR</name>
<proteinExistence type="predicted"/>
<dbReference type="Gene3D" id="1.10.1220.10">
    <property type="entry name" value="Met repressor-like"/>
    <property type="match status" value="1"/>
</dbReference>
<dbReference type="GO" id="GO:0006355">
    <property type="term" value="P:regulation of DNA-templated transcription"/>
    <property type="evidence" value="ECO:0007669"/>
    <property type="project" value="InterPro"/>
</dbReference>
<dbReference type="Pfam" id="PF17723">
    <property type="entry name" value="RHH_8"/>
    <property type="match status" value="1"/>
</dbReference>
<evidence type="ECO:0000313" key="1">
    <source>
        <dbReference type="EMBL" id="SMX54403.1"/>
    </source>
</evidence>
<protein>
    <recommendedName>
        <fullName evidence="3">CopG family transcriptional regulator</fullName>
    </recommendedName>
</protein>
<evidence type="ECO:0008006" key="3">
    <source>
        <dbReference type="Google" id="ProtNLM"/>
    </source>
</evidence>
<evidence type="ECO:0000313" key="2">
    <source>
        <dbReference type="Proteomes" id="UP000195514"/>
    </source>
</evidence>
<sequence>MSETEKITINIGSVDLGRVDLLVQEGFYSSRSDFVRTAIRNQLERQKKAVDSITSRKSMVIGTLSFTRHELEQKRDENEMINVKVIGMLILTDDVTPQLALDTIQSLTVRGVFKAPDDVKEALVDRLH</sequence>
<dbReference type="InterPro" id="IPR010985">
    <property type="entry name" value="Ribbon_hlx_hlx"/>
</dbReference>